<organism evidence="1 2">
    <name type="scientific">Streptomyces katrae</name>
    <dbReference type="NCBI Taxonomy" id="68223"/>
    <lineage>
        <taxon>Bacteria</taxon>
        <taxon>Bacillati</taxon>
        <taxon>Actinomycetota</taxon>
        <taxon>Actinomycetes</taxon>
        <taxon>Kitasatosporales</taxon>
        <taxon>Streptomycetaceae</taxon>
        <taxon>Streptomyces</taxon>
    </lineage>
</organism>
<name>A0A0F4IS98_9ACTN</name>
<reference evidence="1 2" key="1">
    <citation type="submission" date="2015-02" db="EMBL/GenBank/DDBJ databases">
        <authorList>
            <person name="Ju K.-S."/>
            <person name="Doroghazi J.R."/>
            <person name="Metcalf W."/>
        </authorList>
    </citation>
    <scope>NUCLEOTIDE SEQUENCE [LARGE SCALE GENOMIC DNA]</scope>
    <source>
        <strain evidence="1 2">NRRL ISP-5550</strain>
    </source>
</reference>
<feature type="non-terminal residue" evidence="1">
    <location>
        <position position="114"/>
    </location>
</feature>
<dbReference type="AlphaFoldDB" id="A0A0F4IS98"/>
<feature type="non-terminal residue" evidence="1">
    <location>
        <position position="1"/>
    </location>
</feature>
<keyword evidence="2" id="KW-1185">Reference proteome</keyword>
<accession>A0A0F4IS98</accession>
<comment type="caution">
    <text evidence="1">The sequence shown here is derived from an EMBL/GenBank/DDBJ whole genome shotgun (WGS) entry which is preliminary data.</text>
</comment>
<dbReference type="Proteomes" id="UP000033551">
    <property type="component" value="Unassembled WGS sequence"/>
</dbReference>
<dbReference type="EMBL" id="JZWV01001213">
    <property type="protein sequence ID" value="KJY24519.1"/>
    <property type="molecule type" value="Genomic_DNA"/>
</dbReference>
<evidence type="ECO:0000313" key="2">
    <source>
        <dbReference type="Proteomes" id="UP000033551"/>
    </source>
</evidence>
<sequence>LALARTHAAEALDLDATDWATLRTLAAVVLAALEARDTALCERLLSGSPPDAAHGHLPSLRLLIRGSAAALRQDLPTALDCYLDWGRTAERAHWRNPAVAPWRSWVSALHYRMG</sequence>
<evidence type="ECO:0000313" key="1">
    <source>
        <dbReference type="EMBL" id="KJY24519.1"/>
    </source>
</evidence>
<evidence type="ECO:0008006" key="3">
    <source>
        <dbReference type="Google" id="ProtNLM"/>
    </source>
</evidence>
<protein>
    <recommendedName>
        <fullName evidence="3">LuxR family transcriptional regulator</fullName>
    </recommendedName>
</protein>
<proteinExistence type="predicted"/>
<gene>
    <name evidence="1" type="ORF">VR44_35115</name>
</gene>